<dbReference type="RefSeq" id="WP_217747563.1">
    <property type="nucleotide sequence ID" value="NZ_JAHOEB010000027.1"/>
</dbReference>
<sequence length="52" mass="6163">MFHIAIVDDDQSIHQKLEEMITSILFKYPIHFTVSHFFSGNEFLNSFLILFT</sequence>
<dbReference type="AlphaFoldDB" id="A0AAW4MVH7"/>
<evidence type="ECO:0008006" key="5">
    <source>
        <dbReference type="Google" id="ProtNLM"/>
    </source>
</evidence>
<gene>
    <name evidence="1" type="ORF">KSV97_05680</name>
    <name evidence="2" type="ORF">KSW06_05805</name>
</gene>
<name>A0AAW4MVH7_9FIRM</name>
<accession>A0AAW4MVH7</accession>
<evidence type="ECO:0000313" key="3">
    <source>
        <dbReference type="Proteomes" id="UP001196408"/>
    </source>
</evidence>
<evidence type="ECO:0000313" key="2">
    <source>
        <dbReference type="EMBL" id="MBV3392766.1"/>
    </source>
</evidence>
<protein>
    <recommendedName>
        <fullName evidence="5">Response regulatory domain-containing protein</fullName>
    </recommendedName>
</protein>
<reference evidence="1 4" key="1">
    <citation type="submission" date="2021-06" db="EMBL/GenBank/DDBJ databases">
        <title>Collection of gut derived symbiotic bacterial strains cultured from healthy donors.</title>
        <authorList>
            <person name="Lin H."/>
            <person name="Littmann E."/>
            <person name="Pamer E.G."/>
        </authorList>
    </citation>
    <scope>NUCLEOTIDE SEQUENCE</scope>
    <source>
        <strain evidence="2 4">MSK.21.70</strain>
        <strain evidence="1">MSK.21.82</strain>
    </source>
</reference>
<keyword evidence="4" id="KW-1185">Reference proteome</keyword>
<dbReference type="Proteomes" id="UP001196408">
    <property type="component" value="Unassembled WGS sequence"/>
</dbReference>
<comment type="caution">
    <text evidence="1">The sequence shown here is derived from an EMBL/GenBank/DDBJ whole genome shotgun (WGS) entry which is preliminary data.</text>
</comment>
<dbReference type="GeneID" id="301324208"/>
<evidence type="ECO:0000313" key="1">
    <source>
        <dbReference type="EMBL" id="MBV3382718.1"/>
    </source>
</evidence>
<evidence type="ECO:0000313" key="4">
    <source>
        <dbReference type="Proteomes" id="UP001197492"/>
    </source>
</evidence>
<proteinExistence type="predicted"/>
<dbReference type="EMBL" id="JAHOEF010000028">
    <property type="protein sequence ID" value="MBV3382718.1"/>
    <property type="molecule type" value="Genomic_DNA"/>
</dbReference>
<dbReference type="EMBL" id="JAHOEL010000028">
    <property type="protein sequence ID" value="MBV3392766.1"/>
    <property type="molecule type" value="Genomic_DNA"/>
</dbReference>
<organism evidence="1 3">
    <name type="scientific">Catenibacterium mitsuokai</name>
    <dbReference type="NCBI Taxonomy" id="100886"/>
    <lineage>
        <taxon>Bacteria</taxon>
        <taxon>Bacillati</taxon>
        <taxon>Bacillota</taxon>
        <taxon>Erysipelotrichia</taxon>
        <taxon>Erysipelotrichales</taxon>
        <taxon>Coprobacillaceae</taxon>
        <taxon>Catenibacterium</taxon>
    </lineage>
</organism>
<dbReference type="Proteomes" id="UP001197492">
    <property type="component" value="Unassembled WGS sequence"/>
</dbReference>